<accession>A0ACA9Q2B7</accession>
<keyword evidence="2" id="KW-1185">Reference proteome</keyword>
<reference evidence="1" key="1">
    <citation type="submission" date="2021-06" db="EMBL/GenBank/DDBJ databases">
        <authorList>
            <person name="Kallberg Y."/>
            <person name="Tangrot J."/>
            <person name="Rosling A."/>
        </authorList>
    </citation>
    <scope>NUCLEOTIDE SEQUENCE</scope>
    <source>
        <strain evidence="1">MA461A</strain>
    </source>
</reference>
<feature type="non-terminal residue" evidence="1">
    <location>
        <position position="1"/>
    </location>
</feature>
<comment type="caution">
    <text evidence="1">The sequence shown here is derived from an EMBL/GenBank/DDBJ whole genome shotgun (WGS) entry which is preliminary data.</text>
</comment>
<evidence type="ECO:0000313" key="2">
    <source>
        <dbReference type="Proteomes" id="UP000789920"/>
    </source>
</evidence>
<name>A0ACA9Q2B7_9GLOM</name>
<feature type="non-terminal residue" evidence="1">
    <location>
        <position position="203"/>
    </location>
</feature>
<gene>
    <name evidence="1" type="ORF">RPERSI_LOCUS12136</name>
</gene>
<proteinExistence type="predicted"/>
<sequence>IIEGPSEEPMKKKQKYNKEKKSNTRKSLTGIQKAEICNLKQKGVSQVKLAKQFANTALQTISGTIVKRKATQLAEGLEVTDFNASDGWLSNFKKRHHIKEYKYLGEDASAPFENLFRFRNTYEYVIADNNLITTEMPTDEEIIEAVKNRDCIEPDKEKLQKPISPVEALRFICGILTFLEEQPDGSFKVDDSLIQNLGKLKKE</sequence>
<evidence type="ECO:0000313" key="1">
    <source>
        <dbReference type="EMBL" id="CAG8730754.1"/>
    </source>
</evidence>
<protein>
    <submittedName>
        <fullName evidence="1">19982_t:CDS:1</fullName>
    </submittedName>
</protein>
<dbReference type="EMBL" id="CAJVQC010025699">
    <property type="protein sequence ID" value="CAG8730754.1"/>
    <property type="molecule type" value="Genomic_DNA"/>
</dbReference>
<organism evidence="1 2">
    <name type="scientific">Racocetra persica</name>
    <dbReference type="NCBI Taxonomy" id="160502"/>
    <lineage>
        <taxon>Eukaryota</taxon>
        <taxon>Fungi</taxon>
        <taxon>Fungi incertae sedis</taxon>
        <taxon>Mucoromycota</taxon>
        <taxon>Glomeromycotina</taxon>
        <taxon>Glomeromycetes</taxon>
        <taxon>Diversisporales</taxon>
        <taxon>Gigasporaceae</taxon>
        <taxon>Racocetra</taxon>
    </lineage>
</organism>
<dbReference type="Proteomes" id="UP000789920">
    <property type="component" value="Unassembled WGS sequence"/>
</dbReference>